<dbReference type="EMBL" id="SBKO01000001">
    <property type="protein sequence ID" value="RXR20484.1"/>
    <property type="molecule type" value="Genomic_DNA"/>
</dbReference>
<dbReference type="Proteomes" id="UP000290283">
    <property type="component" value="Unassembled WGS sequence"/>
</dbReference>
<reference evidence="15" key="1">
    <citation type="submission" date="2019-01" db="EMBL/GenBank/DDBJ databases">
        <title>Cytophagaceae bacterium strain CAR-16.</title>
        <authorList>
            <person name="Chen W.-M."/>
        </authorList>
    </citation>
    <scope>NUCLEOTIDE SEQUENCE [LARGE SCALE GENOMIC DNA]</scope>
    <source>
        <strain evidence="15">LLJ-11</strain>
    </source>
</reference>
<dbReference type="InterPro" id="IPR036890">
    <property type="entry name" value="HATPase_C_sf"/>
</dbReference>
<dbReference type="InterPro" id="IPR050482">
    <property type="entry name" value="Sensor_HK_TwoCompSys"/>
</dbReference>
<dbReference type="InterPro" id="IPR003594">
    <property type="entry name" value="HATPase_dom"/>
</dbReference>
<keyword evidence="5" id="KW-0547">Nucleotide-binding</keyword>
<dbReference type="Pfam" id="PF13424">
    <property type="entry name" value="TPR_12"/>
    <property type="match status" value="2"/>
</dbReference>
<evidence type="ECO:0000256" key="10">
    <source>
        <dbReference type="SAM" id="Coils"/>
    </source>
</evidence>
<feature type="signal peptide" evidence="12">
    <location>
        <begin position="1"/>
        <end position="21"/>
    </location>
</feature>
<feature type="coiled-coil region" evidence="10">
    <location>
        <begin position="250"/>
        <end position="277"/>
    </location>
</feature>
<keyword evidence="11" id="KW-0812">Transmembrane</keyword>
<organism evidence="14 15">
    <name type="scientific">Flavobacterium amnicola</name>
    <dbReference type="NCBI Taxonomy" id="2506422"/>
    <lineage>
        <taxon>Bacteria</taxon>
        <taxon>Pseudomonadati</taxon>
        <taxon>Bacteroidota</taxon>
        <taxon>Flavobacteriia</taxon>
        <taxon>Flavobacteriales</taxon>
        <taxon>Flavobacteriaceae</taxon>
        <taxon>Flavobacterium</taxon>
    </lineage>
</organism>
<evidence type="ECO:0000256" key="12">
    <source>
        <dbReference type="SAM" id="SignalP"/>
    </source>
</evidence>
<dbReference type="SMART" id="SM00028">
    <property type="entry name" value="TPR"/>
    <property type="match status" value="5"/>
</dbReference>
<dbReference type="PROSITE" id="PS50005">
    <property type="entry name" value="TPR"/>
    <property type="match status" value="1"/>
</dbReference>
<feature type="transmembrane region" description="Helical" evidence="11">
    <location>
        <begin position="392"/>
        <end position="412"/>
    </location>
</feature>
<keyword evidence="3" id="KW-0597">Phosphoprotein</keyword>
<dbReference type="Gene3D" id="3.30.565.10">
    <property type="entry name" value="Histidine kinase-like ATPase, C-terminal domain"/>
    <property type="match status" value="1"/>
</dbReference>
<dbReference type="OrthoDB" id="9778366at2"/>
<dbReference type="GO" id="GO:0046983">
    <property type="term" value="F:protein dimerization activity"/>
    <property type="evidence" value="ECO:0007669"/>
    <property type="project" value="InterPro"/>
</dbReference>
<evidence type="ECO:0000256" key="3">
    <source>
        <dbReference type="ARBA" id="ARBA00022553"/>
    </source>
</evidence>
<evidence type="ECO:0000256" key="6">
    <source>
        <dbReference type="ARBA" id="ARBA00022777"/>
    </source>
</evidence>
<evidence type="ECO:0000256" key="1">
    <source>
        <dbReference type="ARBA" id="ARBA00000085"/>
    </source>
</evidence>
<gene>
    <name evidence="14" type="ORF">EQG63_00710</name>
</gene>
<dbReference type="Gene3D" id="1.25.40.10">
    <property type="entry name" value="Tetratricopeptide repeat domain"/>
    <property type="match status" value="2"/>
</dbReference>
<feature type="repeat" description="TPR" evidence="9">
    <location>
        <begin position="201"/>
        <end position="234"/>
    </location>
</feature>
<dbReference type="GO" id="GO:0005524">
    <property type="term" value="F:ATP binding"/>
    <property type="evidence" value="ECO:0007669"/>
    <property type="project" value="UniProtKB-KW"/>
</dbReference>
<sequence length="642" mass="73315">MKKIILFLCVLLPIMSFSQNAQDIIDALKKDLQLNPDEKKKATIYSDLTWYYSNVSIDSALVYGNKAIIEATKLKDSTLIAQVYSDVGAVYFRKSDFASSRKNYLSAYAIRKKRNDKVGMAKVSINLASIYNKENKKELALKSYLEAVDYFEKINNQEVVSLTNANIAELFLDLKNYEKASKYINKAIEFQKINKQYNGLTSSYLTLGNIKLRSKDTINALKYYNKSIEMSKKTSNNITLVAALNNISKIKNDQNKNKEAEKIIQQTEKLLSKIKKTKDDTSYSFNKISSLLKSKKYNEAKTLLLQLKKDYTNDEVYKLELLQTYQYFVQTFGYLNQPDSVSYYSNASMKLQDKIIELTVGKQTNELESKYQTAKKEKALLEKDIALKNSRFFIFGALVLAVFMGVLGFLFLRQQKIKNKQQKQEFELKSALGKIESQNELQEQRLSISRDLHDNIGSQLTFIISSVENLKYGIGNTNPKAETKLSQISNFTKSTITELRDTIWAMNTNEIVFDDLRVRILNFLDNARIAQETIAFDFNIDEGLKEVKLTSLVWVNIYRTTQEAVNNAVKYSDATKISINVNEIGNQIQIQIKDNGKGFDLAQINRGNGLFNMEKRISDIGGDFSLQSVINQGTIILISIKK</sequence>
<dbReference type="AlphaFoldDB" id="A0A4Q1K5P3"/>
<evidence type="ECO:0000313" key="15">
    <source>
        <dbReference type="Proteomes" id="UP000290283"/>
    </source>
</evidence>
<keyword evidence="15" id="KW-1185">Reference proteome</keyword>
<evidence type="ECO:0000256" key="11">
    <source>
        <dbReference type="SAM" id="Phobius"/>
    </source>
</evidence>
<dbReference type="EC" id="2.7.13.3" evidence="2"/>
<protein>
    <recommendedName>
        <fullName evidence="2">histidine kinase</fullName>
        <ecNumber evidence="2">2.7.13.3</ecNumber>
    </recommendedName>
</protein>
<keyword evidence="11" id="KW-0472">Membrane</keyword>
<proteinExistence type="predicted"/>
<dbReference type="InterPro" id="IPR005467">
    <property type="entry name" value="His_kinase_dom"/>
</dbReference>
<evidence type="ECO:0000256" key="8">
    <source>
        <dbReference type="ARBA" id="ARBA00023012"/>
    </source>
</evidence>
<comment type="caution">
    <text evidence="14">The sequence shown here is derived from an EMBL/GenBank/DDBJ whole genome shotgun (WGS) entry which is preliminary data.</text>
</comment>
<dbReference type="PROSITE" id="PS50109">
    <property type="entry name" value="HIS_KIN"/>
    <property type="match status" value="1"/>
</dbReference>
<dbReference type="PANTHER" id="PTHR24421:SF10">
    <property type="entry name" value="NITRATE_NITRITE SENSOR PROTEIN NARQ"/>
    <property type="match status" value="1"/>
</dbReference>
<keyword evidence="12" id="KW-0732">Signal</keyword>
<dbReference type="SUPFAM" id="SSF48452">
    <property type="entry name" value="TPR-like"/>
    <property type="match status" value="2"/>
</dbReference>
<feature type="domain" description="Histidine kinase" evidence="13">
    <location>
        <begin position="557"/>
        <end position="642"/>
    </location>
</feature>
<evidence type="ECO:0000259" key="13">
    <source>
        <dbReference type="PROSITE" id="PS50109"/>
    </source>
</evidence>
<evidence type="ECO:0000256" key="9">
    <source>
        <dbReference type="PROSITE-ProRule" id="PRU00339"/>
    </source>
</evidence>
<keyword evidence="8" id="KW-0902">Two-component regulatory system</keyword>
<accession>A0A4Q1K5P3</accession>
<dbReference type="PANTHER" id="PTHR24421">
    <property type="entry name" value="NITRATE/NITRITE SENSOR PROTEIN NARX-RELATED"/>
    <property type="match status" value="1"/>
</dbReference>
<evidence type="ECO:0000256" key="7">
    <source>
        <dbReference type="ARBA" id="ARBA00022840"/>
    </source>
</evidence>
<dbReference type="Pfam" id="PF07730">
    <property type="entry name" value="HisKA_3"/>
    <property type="match status" value="1"/>
</dbReference>
<dbReference type="SUPFAM" id="SSF55874">
    <property type="entry name" value="ATPase domain of HSP90 chaperone/DNA topoisomerase II/histidine kinase"/>
    <property type="match status" value="1"/>
</dbReference>
<keyword evidence="11" id="KW-1133">Transmembrane helix</keyword>
<dbReference type="GO" id="GO:0016020">
    <property type="term" value="C:membrane"/>
    <property type="evidence" value="ECO:0007669"/>
    <property type="project" value="InterPro"/>
</dbReference>
<dbReference type="InterPro" id="IPR011712">
    <property type="entry name" value="Sig_transdc_His_kin_sub3_dim/P"/>
</dbReference>
<dbReference type="InterPro" id="IPR019734">
    <property type="entry name" value="TPR_rpt"/>
</dbReference>
<name>A0A4Q1K5P3_9FLAO</name>
<comment type="catalytic activity">
    <reaction evidence="1">
        <text>ATP + protein L-histidine = ADP + protein N-phospho-L-histidine.</text>
        <dbReference type="EC" id="2.7.13.3"/>
    </reaction>
</comment>
<dbReference type="Gene3D" id="1.20.5.1930">
    <property type="match status" value="1"/>
</dbReference>
<keyword evidence="10" id="KW-0175">Coiled coil</keyword>
<keyword evidence="9" id="KW-0802">TPR repeat</keyword>
<evidence type="ECO:0000256" key="2">
    <source>
        <dbReference type="ARBA" id="ARBA00012438"/>
    </source>
</evidence>
<keyword evidence="7" id="KW-0067">ATP-binding</keyword>
<dbReference type="RefSeq" id="WP_129433270.1">
    <property type="nucleotide sequence ID" value="NZ_SBKO01000001.1"/>
</dbReference>
<dbReference type="Pfam" id="PF02518">
    <property type="entry name" value="HATPase_c"/>
    <property type="match status" value="1"/>
</dbReference>
<evidence type="ECO:0000256" key="5">
    <source>
        <dbReference type="ARBA" id="ARBA00022741"/>
    </source>
</evidence>
<evidence type="ECO:0000313" key="14">
    <source>
        <dbReference type="EMBL" id="RXR20484.1"/>
    </source>
</evidence>
<dbReference type="CDD" id="cd16917">
    <property type="entry name" value="HATPase_UhpB-NarQ-NarX-like"/>
    <property type="match status" value="1"/>
</dbReference>
<dbReference type="GO" id="GO:0000155">
    <property type="term" value="F:phosphorelay sensor kinase activity"/>
    <property type="evidence" value="ECO:0007669"/>
    <property type="project" value="InterPro"/>
</dbReference>
<feature type="chain" id="PRO_5020358166" description="histidine kinase" evidence="12">
    <location>
        <begin position="22"/>
        <end position="642"/>
    </location>
</feature>
<feature type="coiled-coil region" evidence="10">
    <location>
        <begin position="364"/>
        <end position="391"/>
    </location>
</feature>
<keyword evidence="4" id="KW-0808">Transferase</keyword>
<keyword evidence="6 14" id="KW-0418">Kinase</keyword>
<dbReference type="InterPro" id="IPR011990">
    <property type="entry name" value="TPR-like_helical_dom_sf"/>
</dbReference>
<evidence type="ECO:0000256" key="4">
    <source>
        <dbReference type="ARBA" id="ARBA00022679"/>
    </source>
</evidence>